<comment type="caution">
    <text evidence="10">The sequence shown here is derived from an EMBL/GenBank/DDBJ whole genome shotgun (WGS) entry which is preliminary data.</text>
</comment>
<protein>
    <submittedName>
        <fullName evidence="10">ABC transporter, ATP-binding protein</fullName>
    </submittedName>
</protein>
<keyword evidence="7" id="KW-1278">Translocase</keyword>
<dbReference type="CDD" id="cd03216">
    <property type="entry name" value="ABC_Carb_Monos_I"/>
    <property type="match status" value="1"/>
</dbReference>
<keyword evidence="3" id="KW-0762">Sugar transport</keyword>
<accession>D3A9K6</accession>
<evidence type="ECO:0000256" key="2">
    <source>
        <dbReference type="ARBA" id="ARBA00022475"/>
    </source>
</evidence>
<evidence type="ECO:0000259" key="9">
    <source>
        <dbReference type="PROSITE" id="PS50893"/>
    </source>
</evidence>
<dbReference type="InterPro" id="IPR017871">
    <property type="entry name" value="ABC_transporter-like_CS"/>
</dbReference>
<dbReference type="PANTHER" id="PTHR43790">
    <property type="entry name" value="CARBOHYDRATE TRANSPORT ATP-BINDING PROTEIN MG119-RELATED"/>
    <property type="match status" value="1"/>
</dbReference>
<evidence type="ECO:0000256" key="5">
    <source>
        <dbReference type="ARBA" id="ARBA00022741"/>
    </source>
</evidence>
<dbReference type="PROSITE" id="PS50893">
    <property type="entry name" value="ABC_TRANSPORTER_2"/>
    <property type="match status" value="2"/>
</dbReference>
<evidence type="ECO:0000256" key="4">
    <source>
        <dbReference type="ARBA" id="ARBA00022737"/>
    </source>
</evidence>
<dbReference type="GO" id="GO:0016887">
    <property type="term" value="F:ATP hydrolysis activity"/>
    <property type="evidence" value="ECO:0007669"/>
    <property type="project" value="InterPro"/>
</dbReference>
<evidence type="ECO:0000256" key="1">
    <source>
        <dbReference type="ARBA" id="ARBA00022448"/>
    </source>
</evidence>
<dbReference type="EMBL" id="ACIO01000019">
    <property type="protein sequence ID" value="EFD01481.1"/>
    <property type="molecule type" value="Genomic_DNA"/>
</dbReference>
<keyword evidence="1" id="KW-0813">Transport</keyword>
<dbReference type="InterPro" id="IPR027417">
    <property type="entry name" value="P-loop_NTPase"/>
</dbReference>
<dbReference type="InterPro" id="IPR003439">
    <property type="entry name" value="ABC_transporter-like_ATP-bd"/>
</dbReference>
<organism evidence="10 11">
    <name type="scientific">Hungatella hathewayi DSM 13479</name>
    <dbReference type="NCBI Taxonomy" id="566550"/>
    <lineage>
        <taxon>Bacteria</taxon>
        <taxon>Bacillati</taxon>
        <taxon>Bacillota</taxon>
        <taxon>Clostridia</taxon>
        <taxon>Lachnospirales</taxon>
        <taxon>Lachnospiraceae</taxon>
        <taxon>Hungatella</taxon>
    </lineage>
</organism>
<dbReference type="InterPro" id="IPR050107">
    <property type="entry name" value="ABC_carbohydrate_import_ATPase"/>
</dbReference>
<evidence type="ECO:0000256" key="6">
    <source>
        <dbReference type="ARBA" id="ARBA00022840"/>
    </source>
</evidence>
<dbReference type="SMART" id="SM00382">
    <property type="entry name" value="AAA"/>
    <property type="match status" value="2"/>
</dbReference>
<proteinExistence type="predicted"/>
<name>D3A9K6_9FIRM</name>
<dbReference type="Gene3D" id="3.40.50.300">
    <property type="entry name" value="P-loop containing nucleotide triphosphate hydrolases"/>
    <property type="match status" value="2"/>
</dbReference>
<dbReference type="Pfam" id="PF00005">
    <property type="entry name" value="ABC_tran"/>
    <property type="match status" value="2"/>
</dbReference>
<keyword evidence="4" id="KW-0677">Repeat</keyword>
<feature type="domain" description="ABC transporter" evidence="9">
    <location>
        <begin position="26"/>
        <end position="262"/>
    </location>
</feature>
<keyword evidence="8" id="KW-0472">Membrane</keyword>
<evidence type="ECO:0000256" key="3">
    <source>
        <dbReference type="ARBA" id="ARBA00022597"/>
    </source>
</evidence>
<keyword evidence="6 10" id="KW-0067">ATP-binding</keyword>
<dbReference type="InterPro" id="IPR003593">
    <property type="entry name" value="AAA+_ATPase"/>
</dbReference>
<dbReference type="GO" id="GO:0005524">
    <property type="term" value="F:ATP binding"/>
    <property type="evidence" value="ECO:0007669"/>
    <property type="project" value="UniProtKB-KW"/>
</dbReference>
<feature type="domain" description="ABC transporter" evidence="9">
    <location>
        <begin position="274"/>
        <end position="515"/>
    </location>
</feature>
<evidence type="ECO:0000313" key="11">
    <source>
        <dbReference type="Proteomes" id="UP000004968"/>
    </source>
</evidence>
<reference evidence="10 11" key="1">
    <citation type="submission" date="2010-01" db="EMBL/GenBank/DDBJ databases">
        <authorList>
            <person name="Weinstock G."/>
            <person name="Sodergren E."/>
            <person name="Clifton S."/>
            <person name="Fulton L."/>
            <person name="Fulton B."/>
            <person name="Courtney L."/>
            <person name="Fronick C."/>
            <person name="Harrison M."/>
            <person name="Strong C."/>
            <person name="Farmer C."/>
            <person name="Delahaunty K."/>
            <person name="Markovic C."/>
            <person name="Hall O."/>
            <person name="Minx P."/>
            <person name="Tomlinson C."/>
            <person name="Mitreva M."/>
            <person name="Nelson J."/>
            <person name="Hou S."/>
            <person name="Wollam A."/>
            <person name="Pepin K.H."/>
            <person name="Johnson M."/>
            <person name="Bhonagiri V."/>
            <person name="Nash W.E."/>
            <person name="Warren W."/>
            <person name="Chinwalla A."/>
            <person name="Mardis E.R."/>
            <person name="Wilson R.K."/>
        </authorList>
    </citation>
    <scope>NUCLEOTIDE SEQUENCE [LARGE SCALE GENOMIC DNA]</scope>
    <source>
        <strain evidence="10 11">DSM 13479</strain>
    </source>
</reference>
<keyword evidence="5" id="KW-0547">Nucleotide-binding</keyword>
<dbReference type="PANTHER" id="PTHR43790:SF1">
    <property type="entry name" value="XYLOSE IMPORT ATP-BINDING PROTEIN XYLG"/>
    <property type="match status" value="1"/>
</dbReference>
<dbReference type="CDD" id="cd03215">
    <property type="entry name" value="ABC_Carb_Monos_II"/>
    <property type="match status" value="1"/>
</dbReference>
<dbReference type="PROSITE" id="PS00211">
    <property type="entry name" value="ABC_TRANSPORTER_1"/>
    <property type="match status" value="1"/>
</dbReference>
<evidence type="ECO:0000256" key="8">
    <source>
        <dbReference type="ARBA" id="ARBA00023136"/>
    </source>
</evidence>
<dbReference type="HOGENOM" id="CLU_000604_92_3_9"/>
<evidence type="ECO:0000256" key="7">
    <source>
        <dbReference type="ARBA" id="ARBA00022967"/>
    </source>
</evidence>
<keyword evidence="2" id="KW-1003">Cell membrane</keyword>
<evidence type="ECO:0000313" key="10">
    <source>
        <dbReference type="EMBL" id="EFD01481.1"/>
    </source>
</evidence>
<sequence length="515" mass="56632">MQENLVSKTAFKPLWLEENMMSDNILNCKGICKSFGGVHALQNVDLSVKRGEVHCLAGENGSGKSTIIKAISGFQRQDSGTIEIDGKIYKNLTPSAAINAGVQVIYQDLSIFPNLTVQENLAINTVVARRKKLYSRREQKVIAEAALKTLNLDLPLDVRVEKLPVATKQLIAIARALNAEAKLLILDEPTTALTRKEVDRLFEIIFDLKKRGITVLFVSHKLDEMFEISDSITIMRSGSNVHSCPMNELTEKDFIHYMTGRDFEEVDKLDKKRIRTDQSPALEVESLCGPGFQDITFSVLPGEILGITGQLGSGRSELCDALFGINKTTGGVIKRDSSPVTVKSVQDAMKHGIALVPEDRLSEGLFLPVSIMENITIVNYRKLSKYGYLKREVLERESSKWVKDIHVATSDHTLPVQTLSGGNQQKVGLAKWMSTLPKVLILNGPTVGVDIGAKYDIYQLLRDLASTGVAIVVASDDIAEVIKLCDRAVVMRGGHMTGVLEGEELNAENLARAAM</sequence>
<dbReference type="SUPFAM" id="SSF52540">
    <property type="entry name" value="P-loop containing nucleoside triphosphate hydrolases"/>
    <property type="match status" value="2"/>
</dbReference>
<gene>
    <name evidence="10" type="ORF">CLOSTHATH_00277</name>
</gene>
<dbReference type="Proteomes" id="UP000004968">
    <property type="component" value="Unassembled WGS sequence"/>
</dbReference>
<dbReference type="AlphaFoldDB" id="D3A9K6"/>